<evidence type="ECO:0000256" key="7">
    <source>
        <dbReference type="SAM" id="Phobius"/>
    </source>
</evidence>
<gene>
    <name evidence="9" type="primary">Syngr2</name>
    <name evidence="9" type="ORF">ZOSHYP_R00867</name>
</gene>
<dbReference type="EMBL" id="VWYL01013205">
    <property type="protein sequence ID" value="NXR35350.1"/>
    <property type="molecule type" value="Genomic_DNA"/>
</dbReference>
<sequence>GGGAYGAAKAGGSFDLLRFLQQPQVVARVVSAVTPGPALPGRGGGDGYTSLPEDSRLFCVFNGNGDACRYGITVGVLAFVACVFFCMVDVYFPQISNTKDRKYLVLADLAFSGVWTFLWFVGFCFLTNQWSWTRPGLVYIGADSARAAITFSFFSIFSWVSETLCP</sequence>
<evidence type="ECO:0000256" key="4">
    <source>
        <dbReference type="ARBA" id="ARBA00022989"/>
    </source>
</evidence>
<dbReference type="PANTHER" id="PTHR10838:SF19">
    <property type="entry name" value="SYNAPTOGYRIN-2 LIKE PROTEIN-RELATED"/>
    <property type="match status" value="1"/>
</dbReference>
<evidence type="ECO:0000259" key="8">
    <source>
        <dbReference type="PROSITE" id="PS51225"/>
    </source>
</evidence>
<dbReference type="InterPro" id="IPR008253">
    <property type="entry name" value="Marvel"/>
</dbReference>
<keyword evidence="10" id="KW-1185">Reference proteome</keyword>
<proteinExistence type="inferred from homology"/>
<feature type="non-terminal residue" evidence="9">
    <location>
        <position position="166"/>
    </location>
</feature>
<dbReference type="GO" id="GO:0031594">
    <property type="term" value="C:neuromuscular junction"/>
    <property type="evidence" value="ECO:0007669"/>
    <property type="project" value="TreeGrafter"/>
</dbReference>
<evidence type="ECO:0000313" key="10">
    <source>
        <dbReference type="Proteomes" id="UP000549157"/>
    </source>
</evidence>
<name>A0A7L2KHL6_9PASS</name>
<keyword evidence="5 6" id="KW-0472">Membrane</keyword>
<evidence type="ECO:0000256" key="3">
    <source>
        <dbReference type="ARBA" id="ARBA00022692"/>
    </source>
</evidence>
<comment type="caution">
    <text evidence="9">The sequence shown here is derived from an EMBL/GenBank/DDBJ whole genome shotgun (WGS) entry which is preliminary data.</text>
</comment>
<reference evidence="9 10" key="1">
    <citation type="submission" date="2019-09" db="EMBL/GenBank/DDBJ databases">
        <title>Bird 10,000 Genomes (B10K) Project - Family phase.</title>
        <authorList>
            <person name="Zhang G."/>
        </authorList>
    </citation>
    <scope>NUCLEOTIDE SEQUENCE [LARGE SCALE GENOMIC DNA]</scope>
    <source>
        <strain evidence="9">B10K-DU-001-36</strain>
        <tissue evidence="9">Muscle</tissue>
    </source>
</reference>
<dbReference type="GO" id="GO:0030672">
    <property type="term" value="C:synaptic vesicle membrane"/>
    <property type="evidence" value="ECO:0007669"/>
    <property type="project" value="TreeGrafter"/>
</dbReference>
<evidence type="ECO:0000256" key="2">
    <source>
        <dbReference type="ARBA" id="ARBA00010252"/>
    </source>
</evidence>
<evidence type="ECO:0000256" key="5">
    <source>
        <dbReference type="ARBA" id="ARBA00023136"/>
    </source>
</evidence>
<feature type="transmembrane region" description="Helical" evidence="7">
    <location>
        <begin position="70"/>
        <end position="92"/>
    </location>
</feature>
<comment type="similarity">
    <text evidence="2">Belongs to the synaptogyrin family.</text>
</comment>
<dbReference type="InterPro" id="IPR016579">
    <property type="entry name" value="Synaptogyrin"/>
</dbReference>
<evidence type="ECO:0000313" key="9">
    <source>
        <dbReference type="EMBL" id="NXR35350.1"/>
    </source>
</evidence>
<dbReference type="PANTHER" id="PTHR10838">
    <property type="entry name" value="SYNAPTOGYRIN"/>
    <property type="match status" value="1"/>
</dbReference>
<dbReference type="Pfam" id="PF01284">
    <property type="entry name" value="MARVEL"/>
    <property type="match status" value="1"/>
</dbReference>
<keyword evidence="4 7" id="KW-1133">Transmembrane helix</keyword>
<protein>
    <submittedName>
        <fullName evidence="9">SNG2 protein</fullName>
    </submittedName>
</protein>
<accession>A0A7L2KHL6</accession>
<dbReference type="OrthoDB" id="10041611at2759"/>
<feature type="transmembrane region" description="Helical" evidence="7">
    <location>
        <begin position="136"/>
        <end position="160"/>
    </location>
</feature>
<feature type="transmembrane region" description="Helical" evidence="7">
    <location>
        <begin position="104"/>
        <end position="130"/>
    </location>
</feature>
<dbReference type="PROSITE" id="PS51225">
    <property type="entry name" value="MARVEL"/>
    <property type="match status" value="1"/>
</dbReference>
<evidence type="ECO:0000256" key="6">
    <source>
        <dbReference type="PROSITE-ProRule" id="PRU00581"/>
    </source>
</evidence>
<keyword evidence="3 6" id="KW-0812">Transmembrane</keyword>
<dbReference type="Proteomes" id="UP000549157">
    <property type="component" value="Unassembled WGS sequence"/>
</dbReference>
<feature type="domain" description="MARVEL" evidence="8">
    <location>
        <begin position="19"/>
        <end position="166"/>
    </location>
</feature>
<organism evidence="9 10">
    <name type="scientific">Zosterops hypoxanthus</name>
    <dbReference type="NCBI Taxonomy" id="2485327"/>
    <lineage>
        <taxon>Eukaryota</taxon>
        <taxon>Metazoa</taxon>
        <taxon>Chordata</taxon>
        <taxon>Craniata</taxon>
        <taxon>Vertebrata</taxon>
        <taxon>Euteleostomi</taxon>
        <taxon>Archelosauria</taxon>
        <taxon>Archosauria</taxon>
        <taxon>Dinosauria</taxon>
        <taxon>Saurischia</taxon>
        <taxon>Theropoda</taxon>
        <taxon>Coelurosauria</taxon>
        <taxon>Aves</taxon>
        <taxon>Neognathae</taxon>
        <taxon>Neoaves</taxon>
        <taxon>Telluraves</taxon>
        <taxon>Australaves</taxon>
        <taxon>Passeriformes</taxon>
        <taxon>Sylvioidea</taxon>
        <taxon>Zosteropidae</taxon>
        <taxon>Zosterops</taxon>
    </lineage>
</organism>
<feature type="non-terminal residue" evidence="9">
    <location>
        <position position="1"/>
    </location>
</feature>
<comment type="subcellular location">
    <subcellularLocation>
        <location evidence="1">Membrane</location>
        <topology evidence="1">Multi-pass membrane protein</topology>
    </subcellularLocation>
</comment>
<evidence type="ECO:0000256" key="1">
    <source>
        <dbReference type="ARBA" id="ARBA00004141"/>
    </source>
</evidence>
<dbReference type="AlphaFoldDB" id="A0A7L2KHL6"/>